<reference evidence="2" key="1">
    <citation type="journal article" date="2020" name="Stud. Mycol.">
        <title>101 Dothideomycetes genomes: a test case for predicting lifestyles and emergence of pathogens.</title>
        <authorList>
            <person name="Haridas S."/>
            <person name="Albert R."/>
            <person name="Binder M."/>
            <person name="Bloem J."/>
            <person name="Labutti K."/>
            <person name="Salamov A."/>
            <person name="Andreopoulos B."/>
            <person name="Baker S."/>
            <person name="Barry K."/>
            <person name="Bills G."/>
            <person name="Bluhm B."/>
            <person name="Cannon C."/>
            <person name="Castanera R."/>
            <person name="Culley D."/>
            <person name="Daum C."/>
            <person name="Ezra D."/>
            <person name="Gonzalez J."/>
            <person name="Henrissat B."/>
            <person name="Kuo A."/>
            <person name="Liang C."/>
            <person name="Lipzen A."/>
            <person name="Lutzoni F."/>
            <person name="Magnuson J."/>
            <person name="Mondo S."/>
            <person name="Nolan M."/>
            <person name="Ohm R."/>
            <person name="Pangilinan J."/>
            <person name="Park H.-J."/>
            <person name="Ramirez L."/>
            <person name="Alfaro M."/>
            <person name="Sun H."/>
            <person name="Tritt A."/>
            <person name="Yoshinaga Y."/>
            <person name="Zwiers L.-H."/>
            <person name="Turgeon B."/>
            <person name="Goodwin S."/>
            <person name="Spatafora J."/>
            <person name="Crous P."/>
            <person name="Grigoriev I."/>
        </authorList>
    </citation>
    <scope>NUCLEOTIDE SEQUENCE</scope>
    <source>
        <strain evidence="2">CBS 122368</strain>
    </source>
</reference>
<gene>
    <name evidence="2" type="ORF">BU26DRAFT_428910</name>
</gene>
<evidence type="ECO:0000313" key="3">
    <source>
        <dbReference type="Proteomes" id="UP000800094"/>
    </source>
</evidence>
<dbReference type="Proteomes" id="UP000800094">
    <property type="component" value="Unassembled WGS sequence"/>
</dbReference>
<evidence type="ECO:0000256" key="1">
    <source>
        <dbReference type="SAM" id="MobiDB-lite"/>
    </source>
</evidence>
<feature type="compositionally biased region" description="Polar residues" evidence="1">
    <location>
        <begin position="62"/>
        <end position="73"/>
    </location>
</feature>
<dbReference type="OrthoDB" id="190201at2759"/>
<name>A0A6A6ICY3_9PLEO</name>
<sequence>MIYNVLPAVVQNRIPTLPSIRQSLSDIRIRTLHAKHIDAATDISPPATPPPGYTSRPGSARSHCSSVVSTDGESTLHDDVSERPESLMSTPPPFSVFESKTGINWKYANQGISLTTQAYQESHALARRPDDTATVLTRQLYLHGMTYLLRGLPADLTPEETLSLQAAIPQGLVNIQNEPDAHAVVPFTQDNPMACGAPSDASILHRVTAVVVFQTFITIQFLLPYLRLFAGHAYQFERQHKVTQRVVSNGIMTADALRRRSLQLSHTICQMNDGKVGQAINDLTLWWVRGLTGGLQQGIADGVTVFSNERFTTSKGRVEKVD</sequence>
<dbReference type="RefSeq" id="XP_033682922.1">
    <property type="nucleotide sequence ID" value="XM_033823808.1"/>
</dbReference>
<dbReference type="GeneID" id="54577138"/>
<evidence type="ECO:0000313" key="2">
    <source>
        <dbReference type="EMBL" id="KAF2247918.1"/>
    </source>
</evidence>
<dbReference type="AlphaFoldDB" id="A0A6A6ICY3"/>
<accession>A0A6A6ICY3</accession>
<protein>
    <submittedName>
        <fullName evidence="2">Uncharacterized protein</fullName>
    </submittedName>
</protein>
<keyword evidence="3" id="KW-1185">Reference proteome</keyword>
<organism evidence="2 3">
    <name type="scientific">Trematosphaeria pertusa</name>
    <dbReference type="NCBI Taxonomy" id="390896"/>
    <lineage>
        <taxon>Eukaryota</taxon>
        <taxon>Fungi</taxon>
        <taxon>Dikarya</taxon>
        <taxon>Ascomycota</taxon>
        <taxon>Pezizomycotina</taxon>
        <taxon>Dothideomycetes</taxon>
        <taxon>Pleosporomycetidae</taxon>
        <taxon>Pleosporales</taxon>
        <taxon>Massarineae</taxon>
        <taxon>Trematosphaeriaceae</taxon>
        <taxon>Trematosphaeria</taxon>
    </lineage>
</organism>
<proteinExistence type="predicted"/>
<feature type="compositionally biased region" description="Basic and acidic residues" evidence="1">
    <location>
        <begin position="74"/>
        <end position="85"/>
    </location>
</feature>
<dbReference type="EMBL" id="ML987196">
    <property type="protein sequence ID" value="KAF2247918.1"/>
    <property type="molecule type" value="Genomic_DNA"/>
</dbReference>
<feature type="region of interest" description="Disordered" evidence="1">
    <location>
        <begin position="40"/>
        <end position="93"/>
    </location>
</feature>